<evidence type="ECO:0000256" key="4">
    <source>
        <dbReference type="ARBA" id="ARBA00023015"/>
    </source>
</evidence>
<keyword evidence="5 7" id="KW-0238">DNA-binding</keyword>
<organism evidence="10 11">
    <name type="scientific">Neobacillus paridis</name>
    <dbReference type="NCBI Taxonomy" id="2803862"/>
    <lineage>
        <taxon>Bacteria</taxon>
        <taxon>Bacillati</taxon>
        <taxon>Bacillota</taxon>
        <taxon>Bacilli</taxon>
        <taxon>Bacillales</taxon>
        <taxon>Bacillaceae</taxon>
        <taxon>Neobacillus</taxon>
    </lineage>
</organism>
<evidence type="ECO:0000259" key="9">
    <source>
        <dbReference type="Pfam" id="PF08753"/>
    </source>
</evidence>
<feature type="binding site" evidence="7">
    <location>
        <position position="100"/>
    </location>
    <ligand>
        <name>Ni(2+)</name>
        <dbReference type="ChEBI" id="CHEBI:49786"/>
    </ligand>
</feature>
<feature type="domain" description="Transcription factor NikR nickel binding C-terminal" evidence="9">
    <location>
        <begin position="58"/>
        <end position="133"/>
    </location>
</feature>
<dbReference type="SUPFAM" id="SSF55021">
    <property type="entry name" value="ACT-like"/>
    <property type="match status" value="1"/>
</dbReference>
<proteinExistence type="inferred from homology"/>
<dbReference type="Proteomes" id="UP000623967">
    <property type="component" value="Unassembled WGS sequence"/>
</dbReference>
<dbReference type="CDD" id="cd22231">
    <property type="entry name" value="RHH_NikR_HicB-like"/>
    <property type="match status" value="1"/>
</dbReference>
<dbReference type="PANTHER" id="PTHR34719:SF2">
    <property type="entry name" value="NICKEL-RESPONSIVE REGULATOR"/>
    <property type="match status" value="1"/>
</dbReference>
<feature type="binding site" evidence="7">
    <location>
        <position position="94"/>
    </location>
    <ligand>
        <name>Ni(2+)</name>
        <dbReference type="ChEBI" id="CHEBI:49786"/>
    </ligand>
</feature>
<dbReference type="InterPro" id="IPR013321">
    <property type="entry name" value="Arc_rbn_hlx_hlx"/>
</dbReference>
<dbReference type="InterPro" id="IPR014864">
    <property type="entry name" value="TF_NikR_Ni-bd_C"/>
</dbReference>
<dbReference type="NCBIfam" id="NF003381">
    <property type="entry name" value="PRK04460.1"/>
    <property type="match status" value="1"/>
</dbReference>
<keyword evidence="4 7" id="KW-0805">Transcription regulation</keyword>
<dbReference type="HAMAP" id="MF_00476">
    <property type="entry name" value="NikR"/>
    <property type="match status" value="1"/>
</dbReference>
<protein>
    <recommendedName>
        <fullName evidence="7">Putative nickel-responsive regulator</fullName>
    </recommendedName>
</protein>
<keyword evidence="6 7" id="KW-0804">Transcription</keyword>
<dbReference type="SUPFAM" id="SSF47598">
    <property type="entry name" value="Ribbon-helix-helix"/>
    <property type="match status" value="1"/>
</dbReference>
<evidence type="ECO:0000256" key="7">
    <source>
        <dbReference type="HAMAP-Rule" id="MF_00476"/>
    </source>
</evidence>
<feature type="binding site" evidence="7">
    <location>
        <position position="92"/>
    </location>
    <ligand>
        <name>Ni(2+)</name>
        <dbReference type="ChEBI" id="CHEBI:49786"/>
    </ligand>
</feature>
<keyword evidence="2 7" id="KW-0533">Nickel</keyword>
<dbReference type="NCBIfam" id="NF001884">
    <property type="entry name" value="PRK00630.1"/>
    <property type="match status" value="1"/>
</dbReference>
<evidence type="ECO:0000256" key="1">
    <source>
        <dbReference type="ARBA" id="ARBA00008478"/>
    </source>
</evidence>
<feature type="binding site" evidence="7">
    <location>
        <position position="81"/>
    </location>
    <ligand>
        <name>Ni(2+)</name>
        <dbReference type="ChEBI" id="CHEBI:49786"/>
    </ligand>
</feature>
<dbReference type="RefSeq" id="WP_202653041.1">
    <property type="nucleotide sequence ID" value="NZ_JAESWB010000065.1"/>
</dbReference>
<evidence type="ECO:0000313" key="11">
    <source>
        <dbReference type="Proteomes" id="UP000623967"/>
    </source>
</evidence>
<comment type="similarity">
    <text evidence="1 7">Belongs to the transcriptional regulatory CopG/NikR family.</text>
</comment>
<dbReference type="InterPro" id="IPR002145">
    <property type="entry name" value="CopG"/>
</dbReference>
<sequence length="140" mass="15902">MKDSTLTRFGVSMDKKLLTEFDQLIANKGYSNRSEAVRDLVRDALLAEDWKDPEQYVAGSILLFYDHGHKGLLEQMTEIQHDYHHEILATTHFHLDKHSCLELIIVKGKAGTLQTLSDQLVSMKGVQYGKFTVAPVNEID</sequence>
<evidence type="ECO:0000256" key="6">
    <source>
        <dbReference type="ARBA" id="ARBA00023163"/>
    </source>
</evidence>
<dbReference type="InterPro" id="IPR022988">
    <property type="entry name" value="Ni_resp_reg_NikR"/>
</dbReference>
<name>A0ABS1TL62_9BACI</name>
<dbReference type="EMBL" id="JAESWB010000065">
    <property type="protein sequence ID" value="MBL4951754.1"/>
    <property type="molecule type" value="Genomic_DNA"/>
</dbReference>
<comment type="cofactor">
    <cofactor evidence="7">
        <name>Ni(2+)</name>
        <dbReference type="ChEBI" id="CHEBI:49786"/>
    </cofactor>
    <text evidence="7">Binds 1 nickel ion per subunit.</text>
</comment>
<dbReference type="Gene3D" id="1.10.1220.10">
    <property type="entry name" value="Met repressor-like"/>
    <property type="match status" value="1"/>
</dbReference>
<dbReference type="InterPro" id="IPR050192">
    <property type="entry name" value="CopG/NikR_regulator"/>
</dbReference>
<evidence type="ECO:0000256" key="3">
    <source>
        <dbReference type="ARBA" id="ARBA00022723"/>
    </source>
</evidence>
<evidence type="ECO:0000256" key="5">
    <source>
        <dbReference type="ARBA" id="ARBA00023125"/>
    </source>
</evidence>
<dbReference type="NCBIfam" id="NF002169">
    <property type="entry name" value="PRK01002.1"/>
    <property type="match status" value="1"/>
</dbReference>
<comment type="function">
    <text evidence="7">Transcriptional regulator.</text>
</comment>
<dbReference type="Pfam" id="PF08753">
    <property type="entry name" value="NikR_C"/>
    <property type="match status" value="1"/>
</dbReference>
<dbReference type="InterPro" id="IPR045865">
    <property type="entry name" value="ACT-like_dom_sf"/>
</dbReference>
<gene>
    <name evidence="10" type="primary">nikR</name>
    <name evidence="10" type="ORF">JK635_05810</name>
</gene>
<dbReference type="NCBIfam" id="NF002815">
    <property type="entry name" value="PRK02967.1"/>
    <property type="match status" value="1"/>
</dbReference>
<evidence type="ECO:0000313" key="10">
    <source>
        <dbReference type="EMBL" id="MBL4951754.1"/>
    </source>
</evidence>
<keyword evidence="11" id="KW-1185">Reference proteome</keyword>
<accession>A0ABS1TL62</accession>
<comment type="caution">
    <text evidence="10">The sequence shown here is derived from an EMBL/GenBank/DDBJ whole genome shotgun (WGS) entry which is preliminary data.</text>
</comment>
<evidence type="ECO:0000256" key="2">
    <source>
        <dbReference type="ARBA" id="ARBA00022596"/>
    </source>
</evidence>
<evidence type="ECO:0000259" key="8">
    <source>
        <dbReference type="Pfam" id="PF01402"/>
    </source>
</evidence>
<reference evidence="10 11" key="1">
    <citation type="submission" date="2021-01" db="EMBL/GenBank/DDBJ databases">
        <title>Genome public.</title>
        <authorList>
            <person name="Liu C."/>
            <person name="Sun Q."/>
        </authorList>
    </citation>
    <scope>NUCLEOTIDE SEQUENCE [LARGE SCALE GENOMIC DNA]</scope>
    <source>
        <strain evidence="10 11">YIM B02564</strain>
    </source>
</reference>
<dbReference type="InterPro" id="IPR027271">
    <property type="entry name" value="Acetolactate_synth/TF_NikR_C"/>
</dbReference>
<feature type="domain" description="Ribbon-helix-helix protein CopG" evidence="8">
    <location>
        <begin position="8"/>
        <end position="46"/>
    </location>
</feature>
<dbReference type="Pfam" id="PF01402">
    <property type="entry name" value="RHH_1"/>
    <property type="match status" value="1"/>
</dbReference>
<keyword evidence="3 7" id="KW-0479">Metal-binding</keyword>
<dbReference type="Gene3D" id="3.30.70.1150">
    <property type="entry name" value="ACT-like. Chain A, domain 2"/>
    <property type="match status" value="1"/>
</dbReference>
<dbReference type="PANTHER" id="PTHR34719">
    <property type="entry name" value="NICKEL-RESPONSIVE REGULATOR"/>
    <property type="match status" value="1"/>
</dbReference>
<dbReference type="InterPro" id="IPR010985">
    <property type="entry name" value="Ribbon_hlx_hlx"/>
</dbReference>